<dbReference type="Proteomes" id="UP000298653">
    <property type="component" value="Chromosome"/>
</dbReference>
<accession>A0A4P8IIP6</accession>
<evidence type="ECO:0008006" key="3">
    <source>
        <dbReference type="Google" id="ProtNLM"/>
    </source>
</evidence>
<dbReference type="InterPro" id="IPR010181">
    <property type="entry name" value="CGCAxxGCC_motif"/>
</dbReference>
<reference evidence="1 2" key="1">
    <citation type="submission" date="2019-05" db="EMBL/GenBank/DDBJ databases">
        <title>Complete genome sequencing of Anaerostipes rhamnosivorans.</title>
        <authorList>
            <person name="Bui T.P.N."/>
            <person name="de Vos W.M."/>
        </authorList>
    </citation>
    <scope>NUCLEOTIDE SEQUENCE [LARGE SCALE GENOMIC DNA]</scope>
    <source>
        <strain evidence="1 2">1y2</strain>
    </source>
</reference>
<dbReference type="EMBL" id="CP040058">
    <property type="protein sequence ID" value="QCP35804.1"/>
    <property type="molecule type" value="Genomic_DNA"/>
</dbReference>
<dbReference type="AlphaFoldDB" id="A0A4P8IIP6"/>
<dbReference type="KEGG" id="arf:AR1Y2_2350"/>
<gene>
    <name evidence="1" type="ORF">AR1Y2_2350</name>
</gene>
<evidence type="ECO:0000313" key="1">
    <source>
        <dbReference type="EMBL" id="QCP35804.1"/>
    </source>
</evidence>
<dbReference type="Pfam" id="PF09719">
    <property type="entry name" value="C_GCAxxG_C_C"/>
    <property type="match status" value="1"/>
</dbReference>
<name>A0A4P8IIP6_9FIRM</name>
<dbReference type="NCBIfam" id="TIGR01909">
    <property type="entry name" value="C_GCAxxG_C_C"/>
    <property type="match status" value="1"/>
</dbReference>
<dbReference type="RefSeq" id="WP_137329119.1">
    <property type="nucleotide sequence ID" value="NZ_CP040058.1"/>
</dbReference>
<dbReference type="OrthoDB" id="9791535at2"/>
<protein>
    <recommendedName>
        <fullName evidence="3">C_GCAxxG_C_C family protein</fullName>
    </recommendedName>
</protein>
<organism evidence="1 2">
    <name type="scientific">Anaerostipes rhamnosivorans</name>
    <dbReference type="NCBI Taxonomy" id="1229621"/>
    <lineage>
        <taxon>Bacteria</taxon>
        <taxon>Bacillati</taxon>
        <taxon>Bacillota</taxon>
        <taxon>Clostridia</taxon>
        <taxon>Lachnospirales</taxon>
        <taxon>Lachnospiraceae</taxon>
        <taxon>Anaerostipes</taxon>
    </lineage>
</organism>
<proteinExistence type="predicted"/>
<evidence type="ECO:0000313" key="2">
    <source>
        <dbReference type="Proteomes" id="UP000298653"/>
    </source>
</evidence>
<keyword evidence="2" id="KW-1185">Reference proteome</keyword>
<sequence>MSKREEAVRRHKQGYNCAQAVACCYCEEMGIDERTVFEFMEGFGLGMGGMEATCGAVSGAVAVLGRLNSTGNLGKPDSKGATYQLTRELVRRFRIKNQSTVCRELKGMTTGTMIRSCQGCIEDSVKILEDILDRME</sequence>